<dbReference type="InterPro" id="IPR029058">
    <property type="entry name" value="AB_hydrolase_fold"/>
</dbReference>
<comment type="caution">
    <text evidence="3">The sequence shown here is derived from an EMBL/GenBank/DDBJ whole genome shotgun (WGS) entry which is preliminary data.</text>
</comment>
<feature type="compositionally biased region" description="Basic and acidic residues" evidence="1">
    <location>
        <begin position="672"/>
        <end position="690"/>
    </location>
</feature>
<proteinExistence type="predicted"/>
<dbReference type="EMBL" id="BAAAZU010000012">
    <property type="protein sequence ID" value="GAA3926619.1"/>
    <property type="molecule type" value="Genomic_DNA"/>
</dbReference>
<dbReference type="Gene3D" id="3.40.50.1820">
    <property type="entry name" value="alpha/beta hydrolase"/>
    <property type="match status" value="1"/>
</dbReference>
<reference evidence="4" key="1">
    <citation type="journal article" date="2019" name="Int. J. Syst. Evol. Microbiol.">
        <title>The Global Catalogue of Microorganisms (GCM) 10K type strain sequencing project: providing services to taxonomists for standard genome sequencing and annotation.</title>
        <authorList>
            <consortium name="The Broad Institute Genomics Platform"/>
            <consortium name="The Broad Institute Genome Sequencing Center for Infectious Disease"/>
            <person name="Wu L."/>
            <person name="Ma J."/>
        </authorList>
    </citation>
    <scope>NUCLEOTIDE SEQUENCE [LARGE SCALE GENOMIC DNA]</scope>
    <source>
        <strain evidence="4">JCM 16916</strain>
    </source>
</reference>
<accession>A0ABP7MMV0</accession>
<evidence type="ECO:0000256" key="1">
    <source>
        <dbReference type="SAM" id="MobiDB-lite"/>
    </source>
</evidence>
<organism evidence="3 4">
    <name type="scientific">Luteimonas lutimaris</name>
    <dbReference type="NCBI Taxonomy" id="698645"/>
    <lineage>
        <taxon>Bacteria</taxon>
        <taxon>Pseudomonadati</taxon>
        <taxon>Pseudomonadota</taxon>
        <taxon>Gammaproteobacteria</taxon>
        <taxon>Lysobacterales</taxon>
        <taxon>Lysobacteraceae</taxon>
        <taxon>Luteimonas</taxon>
    </lineage>
</organism>
<protein>
    <recommendedName>
        <fullName evidence="2">GPI inositol-deacylase PGAP1-like alpha/beta domain-containing protein</fullName>
    </recommendedName>
</protein>
<name>A0ABP7MMV0_9GAMM</name>
<gene>
    <name evidence="3" type="ORF">GCM10022229_20920</name>
</gene>
<keyword evidence="4" id="KW-1185">Reference proteome</keyword>
<dbReference type="SUPFAM" id="SSF53474">
    <property type="entry name" value="alpha/beta-Hydrolases"/>
    <property type="match status" value="1"/>
</dbReference>
<feature type="region of interest" description="Disordered" evidence="1">
    <location>
        <begin position="663"/>
        <end position="690"/>
    </location>
</feature>
<sequence length="715" mass="78520">MAEEEQILFSTLDEDGDWVTSTRLTPSGKEGKTHLLADPRPVIPVIFLPGIMGTNLRNKHTGERVWRPLNASSLTFGSGNWREAGWAAKYLMATAAERQRLLDPDTTEVDPEGKVYYRIDLNSMPGRPDEKRKFRLGWPDLRNLSPIKYDWRSLAIDEKEAKHRGYGTVMQSAYQPALANFEVALNRMLHDGELATSWAQGDDMYGMQAPPADYGDKYQGSQLVEDEIRKAAEYRFEFWAVGYNWIRSNADSAAHVIDQIENRIIPHYRELLGAGIAGKMKVILLTHSMGGLVARAMSGVHGYGRVLGSVIGAMPAEGAPLTYKMLRTGADSFAMKYIAQGQTGIHLAAQLSRSNGGLELLPSARYGGTNGGWLKLRRVGAGKGANEDQLPRAGDPYDEIYRCRSWYGLIPSSNVIALDFSATKNASAAGYASRGGDLDPFNDFDDKIDEVQDFHERIADQCPKPAYVHIGADGDKKRVAYEEVVWAATGNGPLRFELLVQRRSRIQGEYVPAGNTPVPMLDPAQMPEWMRSLRRVPSNQRKHAAALKKVFEDNLANQLEAGISLGMANANGMWGDSLNGRLVLAAVKPAPPATAPLQEDGAGETVQLEEIVITAATRTPGVDDVLVEVVEKDGPGDGTVPRVSAIAPWGWSGVKAFFAVGTDGRSSASGRKTQDIKGRREPGYEHQDAYNDNRARWASMYSLVKLAQSADWSNQ</sequence>
<dbReference type="InterPro" id="IPR012908">
    <property type="entry name" value="PGAP1-ab_dom-like"/>
</dbReference>
<feature type="domain" description="GPI inositol-deacylase PGAP1-like alpha/beta" evidence="2">
    <location>
        <begin position="224"/>
        <end position="321"/>
    </location>
</feature>
<dbReference type="Pfam" id="PF07819">
    <property type="entry name" value="PGAP1"/>
    <property type="match status" value="1"/>
</dbReference>
<evidence type="ECO:0000313" key="4">
    <source>
        <dbReference type="Proteomes" id="UP001501727"/>
    </source>
</evidence>
<evidence type="ECO:0000259" key="2">
    <source>
        <dbReference type="Pfam" id="PF07819"/>
    </source>
</evidence>
<evidence type="ECO:0000313" key="3">
    <source>
        <dbReference type="EMBL" id="GAA3926619.1"/>
    </source>
</evidence>
<dbReference type="RefSeq" id="WP_344759944.1">
    <property type="nucleotide sequence ID" value="NZ_BAAAZU010000012.1"/>
</dbReference>
<dbReference type="Proteomes" id="UP001501727">
    <property type="component" value="Unassembled WGS sequence"/>
</dbReference>